<evidence type="ECO:0000313" key="1">
    <source>
        <dbReference type="EMBL" id="JAE15242.1"/>
    </source>
</evidence>
<dbReference type="EMBL" id="GBRH01182654">
    <property type="protein sequence ID" value="JAE15242.1"/>
    <property type="molecule type" value="Transcribed_RNA"/>
</dbReference>
<proteinExistence type="predicted"/>
<organism evidence="1">
    <name type="scientific">Arundo donax</name>
    <name type="common">Giant reed</name>
    <name type="synonym">Donax arundinaceus</name>
    <dbReference type="NCBI Taxonomy" id="35708"/>
    <lineage>
        <taxon>Eukaryota</taxon>
        <taxon>Viridiplantae</taxon>
        <taxon>Streptophyta</taxon>
        <taxon>Embryophyta</taxon>
        <taxon>Tracheophyta</taxon>
        <taxon>Spermatophyta</taxon>
        <taxon>Magnoliopsida</taxon>
        <taxon>Liliopsida</taxon>
        <taxon>Poales</taxon>
        <taxon>Poaceae</taxon>
        <taxon>PACMAD clade</taxon>
        <taxon>Arundinoideae</taxon>
        <taxon>Arundineae</taxon>
        <taxon>Arundo</taxon>
    </lineage>
</organism>
<sequence length="13" mass="1590">MVIWWLVLQSCVL</sequence>
<reference evidence="1" key="2">
    <citation type="journal article" date="2015" name="Data Brief">
        <title>Shoot transcriptome of the giant reed, Arundo donax.</title>
        <authorList>
            <person name="Barrero R.A."/>
            <person name="Guerrero F.D."/>
            <person name="Moolhuijzen P."/>
            <person name="Goolsby J.A."/>
            <person name="Tidwell J."/>
            <person name="Bellgard S.E."/>
            <person name="Bellgard M.I."/>
        </authorList>
    </citation>
    <scope>NUCLEOTIDE SEQUENCE</scope>
    <source>
        <tissue evidence="1">Shoot tissue taken approximately 20 cm above the soil surface</tissue>
    </source>
</reference>
<reference evidence="1" key="1">
    <citation type="submission" date="2014-09" db="EMBL/GenBank/DDBJ databases">
        <authorList>
            <person name="Magalhaes I.L.F."/>
            <person name="Oliveira U."/>
            <person name="Santos F.R."/>
            <person name="Vidigal T.H.D.A."/>
            <person name="Brescovit A.D."/>
            <person name="Santos A.J."/>
        </authorList>
    </citation>
    <scope>NUCLEOTIDE SEQUENCE</scope>
    <source>
        <tissue evidence="1">Shoot tissue taken approximately 20 cm above the soil surface</tissue>
    </source>
</reference>
<protein>
    <submittedName>
        <fullName evidence="1">Uncharacterized protein</fullName>
    </submittedName>
</protein>
<accession>A0A0A9FSJ8</accession>
<name>A0A0A9FSJ8_ARUDO</name>